<keyword evidence="3" id="KW-1185">Reference proteome</keyword>
<protein>
    <recommendedName>
        <fullName evidence="4">Glucosyl transferase GtrII</fullName>
    </recommendedName>
</protein>
<dbReference type="EMBL" id="JXXK01000021">
    <property type="protein sequence ID" value="KJF39244.1"/>
    <property type="molecule type" value="Genomic_DNA"/>
</dbReference>
<feature type="transmembrane region" description="Helical" evidence="1">
    <location>
        <begin position="307"/>
        <end position="326"/>
    </location>
</feature>
<keyword evidence="1" id="KW-0472">Membrane</keyword>
<accession>A0A0D8IXP6</accession>
<evidence type="ECO:0000313" key="2">
    <source>
        <dbReference type="EMBL" id="KJF39244.1"/>
    </source>
</evidence>
<name>A0A0D8IXP6_9FIRM</name>
<evidence type="ECO:0000313" key="3">
    <source>
        <dbReference type="Proteomes" id="UP000032483"/>
    </source>
</evidence>
<comment type="caution">
    <text evidence="2">The sequence shown here is derived from an EMBL/GenBank/DDBJ whole genome shotgun (WGS) entry which is preliminary data.</text>
</comment>
<feature type="transmembrane region" description="Helical" evidence="1">
    <location>
        <begin position="12"/>
        <end position="34"/>
    </location>
</feature>
<dbReference type="Proteomes" id="UP000032483">
    <property type="component" value="Unassembled WGS sequence"/>
</dbReference>
<dbReference type="RefSeq" id="WP_050005919.1">
    <property type="nucleotide sequence ID" value="NZ_DAWBJP010000012.1"/>
</dbReference>
<reference evidence="2" key="1">
    <citation type="submission" date="2015-02" db="EMBL/GenBank/DDBJ databases">
        <title>A novel member of the family Ruminococcaceae isolated from human feces.</title>
        <authorList>
            <person name="Shkoporov A.N."/>
            <person name="Chaplin A.V."/>
            <person name="Motuzova O.V."/>
            <person name="Kafarskaia L.I."/>
            <person name="Khokhlova E.V."/>
            <person name="Efimov B.A."/>
        </authorList>
    </citation>
    <scope>NUCLEOTIDE SEQUENCE [LARGE SCALE GENOMIC DNA]</scope>
    <source>
        <strain evidence="2">585-1</strain>
    </source>
</reference>
<feature type="transmembrane region" description="Helical" evidence="1">
    <location>
        <begin position="364"/>
        <end position="380"/>
    </location>
</feature>
<feature type="transmembrane region" description="Helical" evidence="1">
    <location>
        <begin position="281"/>
        <end position="301"/>
    </location>
</feature>
<gene>
    <name evidence="2" type="ORF">TQ39_13670</name>
</gene>
<dbReference type="GeneID" id="42857615"/>
<keyword evidence="1" id="KW-1133">Transmembrane helix</keyword>
<feature type="transmembrane region" description="Helical" evidence="1">
    <location>
        <begin position="78"/>
        <end position="95"/>
    </location>
</feature>
<evidence type="ECO:0008006" key="4">
    <source>
        <dbReference type="Google" id="ProtNLM"/>
    </source>
</evidence>
<organism evidence="2 3">
    <name type="scientific">Ruthenibacterium lactatiformans</name>
    <dbReference type="NCBI Taxonomy" id="1550024"/>
    <lineage>
        <taxon>Bacteria</taxon>
        <taxon>Bacillati</taxon>
        <taxon>Bacillota</taxon>
        <taxon>Clostridia</taxon>
        <taxon>Eubacteriales</taxon>
        <taxon>Oscillospiraceae</taxon>
        <taxon>Ruthenibacterium</taxon>
    </lineage>
</organism>
<dbReference type="AlphaFoldDB" id="A0A0D8IXP6"/>
<sequence>MSTFLQKNSKKIFWVSIITAALLSYGFLISQVSIGIDDEAYGNYFGNNSLAAQGRVGYILIRFLADIYKFTPVWRETLGVLVFIGVVVLLTHLLRNSSNGRFSTAAATVSATVTLSFPLLAERFLFSECVFSTPFQWLLCASGLGCLLAAHRERGRRRVGWLLGAVAALSVAMLFEKTVVAACMTMAFQIAIVTQMNPEGPYYQKCAKLFQLLAMLLATFAAGYVLSSVGTSLLRMFVGVSDSGYVDRYMKYDWSSPLMSLAWTLKTVAERLLSGFQTNEAFRTFLIALVLFFAAGIALAVQRKNPWLGLCAAAYCVLPFAPYIVTANPDLPTRILDYWALWTGFAAAAAFAFLHALVKSPRTQTVLGYAAMFLCVLCVLRQSYAMTQLFYVDYRKYEQDVNRMQQIVNDLQLEVGAELDKPVLFIGCMSESEYVLTDEVAGSSIFGWDRKWSPESELSSGRIYDFFAQHGYTLRSPAGLAATGEAYREFQETVRIRATELSNWPENGYLREYPEYILVRLGPPLYEIYTLSRDEFLEKFDDSTASVEGDFWCEGDNSMVCGGWYAFLGENSWGANLSLVLLNEEEDCQYVVAATQVDRADINEYLDDGYDYTQSGFSMSFNLSGITPGNYQLGVLLQNGQRSRVILQNNAYCVW</sequence>
<proteinExistence type="predicted"/>
<feature type="transmembrane region" description="Helical" evidence="1">
    <location>
        <begin position="338"/>
        <end position="358"/>
    </location>
</feature>
<keyword evidence="1" id="KW-0812">Transmembrane</keyword>
<evidence type="ECO:0000256" key="1">
    <source>
        <dbReference type="SAM" id="Phobius"/>
    </source>
</evidence>
<feature type="transmembrane region" description="Helical" evidence="1">
    <location>
        <begin position="212"/>
        <end position="234"/>
    </location>
</feature>